<dbReference type="InterPro" id="IPR049449">
    <property type="entry name" value="TesB_ACOT8-like_N"/>
</dbReference>
<proteinExistence type="predicted"/>
<dbReference type="Pfam" id="PF13622">
    <property type="entry name" value="4HBT_3"/>
    <property type="match status" value="1"/>
</dbReference>
<keyword evidence="4" id="KW-1185">Reference proteome</keyword>
<reference evidence="3 4" key="1">
    <citation type="submission" date="2018-10" db="EMBL/GenBank/DDBJ databases">
        <title>Isolation from soil.</title>
        <authorList>
            <person name="Hu J."/>
        </authorList>
    </citation>
    <scope>NUCLEOTIDE SEQUENCE [LARGE SCALE GENOMIC DNA]</scope>
    <source>
        <strain evidence="3 4">NEAU-Ht49</strain>
    </source>
</reference>
<comment type="caution">
    <text evidence="3">The sequence shown here is derived from an EMBL/GenBank/DDBJ whole genome shotgun (WGS) entry which is preliminary data.</text>
</comment>
<dbReference type="InterPro" id="IPR029069">
    <property type="entry name" value="HotDog_dom_sf"/>
</dbReference>
<dbReference type="Pfam" id="PF20789">
    <property type="entry name" value="4HBT_3C"/>
    <property type="match status" value="1"/>
</dbReference>
<feature type="domain" description="Acyl-CoA thioesterase-like C-terminal" evidence="2">
    <location>
        <begin position="139"/>
        <end position="273"/>
    </location>
</feature>
<dbReference type="InterPro" id="IPR042171">
    <property type="entry name" value="Acyl-CoA_hotdog"/>
</dbReference>
<dbReference type="EMBL" id="RFFG01000038">
    <property type="protein sequence ID" value="RMI41875.1"/>
    <property type="molecule type" value="Genomic_DNA"/>
</dbReference>
<accession>A0A3M2M0H5</accession>
<dbReference type="OrthoDB" id="4370297at2"/>
<dbReference type="Proteomes" id="UP000282674">
    <property type="component" value="Unassembled WGS sequence"/>
</dbReference>
<gene>
    <name evidence="3" type="ORF">EBO15_21395</name>
</gene>
<sequence>MTSNAAPGRSAGHPFDAAVRLTQVGEGRFGGHTSAEYANMVGPFGGVTAATLLRAVQVDPRCAGDPVALTVNYAGPLAQGPFTVEAEPVRTNRRTQHWALTMLQDDVVAATATAIVGARPETWADTEAVPPSAPSADEVKIADLAGLVPWTDNYEFRFVDGAPDLGTGPHPTSATTLWVRDHPARPLDHPALVALSDVFIPRIMMRRGEYVPSGTVTLTVYFHAGPDLIAAQADRPILATAGSDRLGLGFADQSVRLWTPEGGLLATSHQMVYFK</sequence>
<name>A0A3M2M0H5_9ACTN</name>
<dbReference type="Gene3D" id="2.40.160.210">
    <property type="entry name" value="Acyl-CoA thioesterase, double hotdog domain"/>
    <property type="match status" value="1"/>
</dbReference>
<dbReference type="AlphaFoldDB" id="A0A3M2M0H5"/>
<dbReference type="SUPFAM" id="SSF54637">
    <property type="entry name" value="Thioesterase/thiol ester dehydrase-isomerase"/>
    <property type="match status" value="2"/>
</dbReference>
<organism evidence="3 4">
    <name type="scientific">Actinomadura harenae</name>
    <dbReference type="NCBI Taxonomy" id="2483351"/>
    <lineage>
        <taxon>Bacteria</taxon>
        <taxon>Bacillati</taxon>
        <taxon>Actinomycetota</taxon>
        <taxon>Actinomycetes</taxon>
        <taxon>Streptosporangiales</taxon>
        <taxon>Thermomonosporaceae</taxon>
        <taxon>Actinomadura</taxon>
    </lineage>
</organism>
<evidence type="ECO:0000259" key="2">
    <source>
        <dbReference type="Pfam" id="PF20789"/>
    </source>
</evidence>
<dbReference type="InterPro" id="IPR049450">
    <property type="entry name" value="ACOT8-like_C"/>
</dbReference>
<evidence type="ECO:0000259" key="1">
    <source>
        <dbReference type="Pfam" id="PF13622"/>
    </source>
</evidence>
<evidence type="ECO:0000313" key="4">
    <source>
        <dbReference type="Proteomes" id="UP000282674"/>
    </source>
</evidence>
<feature type="domain" description="Acyl-CoA thioesterase-like N-terminal HotDog" evidence="1">
    <location>
        <begin position="38"/>
        <end position="116"/>
    </location>
</feature>
<dbReference type="RefSeq" id="WP_122196202.1">
    <property type="nucleotide sequence ID" value="NZ_JBHSKC010000030.1"/>
</dbReference>
<dbReference type="CDD" id="cd00556">
    <property type="entry name" value="Thioesterase_II"/>
    <property type="match status" value="1"/>
</dbReference>
<protein>
    <submittedName>
        <fullName evidence="3">Thioesterase family protein</fullName>
    </submittedName>
</protein>
<evidence type="ECO:0000313" key="3">
    <source>
        <dbReference type="EMBL" id="RMI41875.1"/>
    </source>
</evidence>